<dbReference type="SUPFAM" id="SSF52540">
    <property type="entry name" value="P-loop containing nucleoside triphosphate hydrolases"/>
    <property type="match status" value="1"/>
</dbReference>
<dbReference type="InterPro" id="IPR027417">
    <property type="entry name" value="P-loop_NTPase"/>
</dbReference>
<keyword evidence="2" id="KW-0539">Nucleus</keyword>
<comment type="caution">
    <text evidence="5">The sequence shown here is derived from an EMBL/GenBank/DDBJ whole genome shotgun (WGS) entry which is preliminary data.</text>
</comment>
<dbReference type="InterPro" id="IPR045063">
    <property type="entry name" value="Dynamin_N"/>
</dbReference>
<feature type="compositionally biased region" description="Low complexity" evidence="3">
    <location>
        <begin position="1058"/>
        <end position="1067"/>
    </location>
</feature>
<dbReference type="PANTHER" id="PTHR22715:SF0">
    <property type="entry name" value="TRANSFORMING GROWTH FACTOR BETA REGULATOR 1"/>
    <property type="match status" value="1"/>
</dbReference>
<organism evidence="5 6">
    <name type="scientific">Apatococcus lobatus</name>
    <dbReference type="NCBI Taxonomy" id="904363"/>
    <lineage>
        <taxon>Eukaryota</taxon>
        <taxon>Viridiplantae</taxon>
        <taxon>Chlorophyta</taxon>
        <taxon>core chlorophytes</taxon>
        <taxon>Trebouxiophyceae</taxon>
        <taxon>Chlorellales</taxon>
        <taxon>Chlorellaceae</taxon>
        <taxon>Apatococcus</taxon>
    </lineage>
</organism>
<dbReference type="PANTHER" id="PTHR22715">
    <property type="entry name" value="TRANSFORMING GROWTH FACTOR BETA REGULATED GENE 1"/>
    <property type="match status" value="1"/>
</dbReference>
<feature type="compositionally biased region" description="Basic and acidic residues" evidence="3">
    <location>
        <begin position="670"/>
        <end position="685"/>
    </location>
</feature>
<dbReference type="Gene3D" id="3.40.50.300">
    <property type="entry name" value="P-loop containing nucleotide triphosphate hydrolases"/>
    <property type="match status" value="1"/>
</dbReference>
<feature type="region of interest" description="Disordered" evidence="3">
    <location>
        <begin position="670"/>
        <end position="689"/>
    </location>
</feature>
<reference evidence="5 6" key="1">
    <citation type="journal article" date="2024" name="Nat. Commun.">
        <title>Phylogenomics reveals the evolutionary origins of lichenization in chlorophyte algae.</title>
        <authorList>
            <person name="Puginier C."/>
            <person name="Libourel C."/>
            <person name="Otte J."/>
            <person name="Skaloud P."/>
            <person name="Haon M."/>
            <person name="Grisel S."/>
            <person name="Petersen M."/>
            <person name="Berrin J.G."/>
            <person name="Delaux P.M."/>
            <person name="Dal Grande F."/>
            <person name="Keller J."/>
        </authorList>
    </citation>
    <scope>NUCLEOTIDE SEQUENCE [LARGE SCALE GENOMIC DNA]</scope>
    <source>
        <strain evidence="5 6">SAG 2145</strain>
    </source>
</reference>
<comment type="subcellular location">
    <subcellularLocation>
        <location evidence="1">Nucleus</location>
    </subcellularLocation>
</comment>
<dbReference type="PRINTS" id="PR00195">
    <property type="entry name" value="DYNAMIN"/>
</dbReference>
<dbReference type="Pfam" id="PF05964">
    <property type="entry name" value="FYRN"/>
    <property type="match status" value="1"/>
</dbReference>
<evidence type="ECO:0000256" key="1">
    <source>
        <dbReference type="ARBA" id="ARBA00004123"/>
    </source>
</evidence>
<dbReference type="SMART" id="SM00542">
    <property type="entry name" value="FYRC"/>
    <property type="match status" value="1"/>
</dbReference>
<feature type="region of interest" description="Disordered" evidence="3">
    <location>
        <begin position="698"/>
        <end position="883"/>
    </location>
</feature>
<evidence type="ECO:0000256" key="3">
    <source>
        <dbReference type="SAM" id="MobiDB-lite"/>
    </source>
</evidence>
<dbReference type="GO" id="GO:0140993">
    <property type="term" value="F:histone modifying activity"/>
    <property type="evidence" value="ECO:0007669"/>
    <property type="project" value="UniProtKB-ARBA"/>
</dbReference>
<dbReference type="Pfam" id="PF00350">
    <property type="entry name" value="Dynamin_N"/>
    <property type="match status" value="1"/>
</dbReference>
<dbReference type="PROSITE" id="PS51543">
    <property type="entry name" value="FYRC"/>
    <property type="match status" value="1"/>
</dbReference>
<dbReference type="GO" id="GO:0005634">
    <property type="term" value="C:nucleus"/>
    <property type="evidence" value="ECO:0007669"/>
    <property type="project" value="UniProtKB-SubCell"/>
</dbReference>
<dbReference type="EMBL" id="JALJOS010000014">
    <property type="protein sequence ID" value="KAK9831269.1"/>
    <property type="molecule type" value="Genomic_DNA"/>
</dbReference>
<dbReference type="PROSITE" id="PS51542">
    <property type="entry name" value="FYRN"/>
    <property type="match status" value="1"/>
</dbReference>
<evidence type="ECO:0000313" key="6">
    <source>
        <dbReference type="Proteomes" id="UP001438707"/>
    </source>
</evidence>
<feature type="compositionally biased region" description="Acidic residues" evidence="3">
    <location>
        <begin position="762"/>
        <end position="779"/>
    </location>
</feature>
<dbReference type="InterPro" id="IPR003888">
    <property type="entry name" value="FYrich_N"/>
</dbReference>
<dbReference type="Gene3D" id="3.30.160.360">
    <property type="match status" value="1"/>
</dbReference>
<gene>
    <name evidence="5" type="ORF">WJX74_009982</name>
</gene>
<feature type="compositionally biased region" description="Low complexity" evidence="3">
    <location>
        <begin position="780"/>
        <end position="796"/>
    </location>
</feature>
<proteinExistence type="predicted"/>
<evidence type="ECO:0000313" key="5">
    <source>
        <dbReference type="EMBL" id="KAK9831269.1"/>
    </source>
</evidence>
<evidence type="ECO:0000259" key="4">
    <source>
        <dbReference type="Pfam" id="PF00350"/>
    </source>
</evidence>
<feature type="region of interest" description="Disordered" evidence="3">
    <location>
        <begin position="1051"/>
        <end position="1072"/>
    </location>
</feature>
<dbReference type="GO" id="GO:0051726">
    <property type="term" value="P:regulation of cell cycle"/>
    <property type="evidence" value="ECO:0007669"/>
    <property type="project" value="TreeGrafter"/>
</dbReference>
<dbReference type="Pfam" id="PF05965">
    <property type="entry name" value="FYRC"/>
    <property type="match status" value="1"/>
</dbReference>
<dbReference type="Proteomes" id="UP001438707">
    <property type="component" value="Unassembled WGS sequence"/>
</dbReference>
<dbReference type="InterPro" id="IPR040092">
    <property type="entry name" value="TBRG1"/>
</dbReference>
<sequence>MAFWGWISGRYPQPASQELNSGSSDRRLDQVREGTSFHVQRLSTSGLALELFWILSSDLKSEAKLAVVGDSSGQYQLLSGFHLPPGHDLPAMASQEAISALLHKLGAAEATQADTLRLPCLSEERLAELHDLLSPPIRQQPEASLVGQLAESAVGFFFLALAKLAHLNFAQNVPCPALVVFGLEAIGKSSFMRALTKCHFSPSGKGLTTRAPVRLCLVSIPRGSAPSFEVSFRRQTYPQELESDIASKVAEIMKVEIPGGTLTQDEITVTIRKPDIPNLVFIDLPGIRETDPISKQLAIKYLKDPNNLVICLVEAHFNSLTAHSGVDLVRTHGKVENTCLVLTRSDEVLAMGSEAIQDRLLDRTFGRSEEMAAIGVGSVHFVFGDCPRRPSQMILDDFEAEQYEQHILQGLPEAERAFIRQHCTMTQLMTSLVPWFESFLRRNGVPLALRWLEPKLQEALQRITDLGPPVEHLSMQEVMDAVLSCCDFQSVYNKLYREYDDLPGLSICLSPAQDGQLSMAKWRSAQQQQPPAAAYWHQQAAVTAAAAQGIREWLMANHHLPLLDDMLQKAFATRSVLRLDRFQGLLKAILDGRLAHVIDLCVVRERILGLPAIQQLKCGLPALSQPGVLAAIDADVRAAFIHLAVLPLDKHDGPLVHCMVEDTGLKLEESAHHQEQRQQAEKDQQAVEEAMQIMKSIQSTETAAHAGPSVPEGRPDIQEAQEPAHSSSISCDRGEEAPTRSGLGDGNLPDPVKLEHGLHDEGPEDMDEDESDSMDEALDDQLQPPDLDPGSGIIDISSEDDEESQPRSGTAGQTGSGNQQNSRLQAGQPVASVSTPGPVAHGLEAVSIGKRPLQDLHGQKPSSKKVRTGNNNIAMAPSRSGKQAAIAESGRTVRGRVKQQASTKVKLVKIGKLRVAKGWFDAGCIFPDGYKALVWYKSSKDLSQRVQHECSIFQAGAADECPPTFQVIADDCPDEPLMASSCSGCWEKVLQRLNDARIRAGQSTVKTKIPGPEYFGLHDPQVQAAYEDLDGSRRCKLYWKGVEERAQEAAKRHGGTHAVPAPTTVPAQPSTDQVHRSTIRRLFAPSSHLAERGEILAA</sequence>
<feature type="compositionally biased region" description="Basic and acidic residues" evidence="3">
    <location>
        <begin position="752"/>
        <end position="761"/>
    </location>
</feature>
<evidence type="ECO:0000256" key="2">
    <source>
        <dbReference type="ARBA" id="ARBA00023242"/>
    </source>
</evidence>
<feature type="compositionally biased region" description="Polar residues" evidence="3">
    <location>
        <begin position="806"/>
        <end position="835"/>
    </location>
</feature>
<protein>
    <recommendedName>
        <fullName evidence="4">Dynamin N-terminal domain-containing protein</fullName>
    </recommendedName>
</protein>
<accession>A0AAW1RBY1</accession>
<dbReference type="AlphaFoldDB" id="A0AAW1RBY1"/>
<dbReference type="InterPro" id="IPR022812">
    <property type="entry name" value="Dynamin"/>
</dbReference>
<dbReference type="InterPro" id="IPR003889">
    <property type="entry name" value="FYrich_C"/>
</dbReference>
<keyword evidence="6" id="KW-1185">Reference proteome</keyword>
<feature type="domain" description="Dynamin N-terminal" evidence="4">
    <location>
        <begin position="178"/>
        <end position="317"/>
    </location>
</feature>
<name>A0AAW1RBY1_9CHLO</name>